<evidence type="ECO:0000313" key="1">
    <source>
        <dbReference type="EMBL" id="WAQ97352.1"/>
    </source>
</evidence>
<keyword evidence="2" id="KW-1185">Reference proteome</keyword>
<sequence>MTYYSMVCGKPKLRKSVFKQKCANPNVYAFSKDVQGHRTPLTVEDLKSNVLLLDKGAFDIPTPDGDSHLLEPGIPAWFNVTYEDDIAVYAVELTRDYKAGDVVIRRWLLAGGDGAALRQVTLDQAAADWGLEK</sequence>
<name>A0ABY7DKX0_MYAAR</name>
<accession>A0ABY7DKX0</accession>
<protein>
    <submittedName>
        <fullName evidence="1">Uncharacterized protein</fullName>
    </submittedName>
</protein>
<dbReference type="Gene3D" id="2.80.10.70">
    <property type="entry name" value="Spindlin/Ssty"/>
    <property type="match status" value="1"/>
</dbReference>
<reference evidence="1" key="1">
    <citation type="submission" date="2022-11" db="EMBL/GenBank/DDBJ databases">
        <title>Centuries of genome instability and evolution in soft-shell clam transmissible cancer (bioRxiv).</title>
        <authorList>
            <person name="Hart S.F.M."/>
            <person name="Yonemitsu M.A."/>
            <person name="Giersch R.M."/>
            <person name="Beal B.F."/>
            <person name="Arriagada G."/>
            <person name="Davis B.W."/>
            <person name="Ostrander E.A."/>
            <person name="Goff S.P."/>
            <person name="Metzger M.J."/>
        </authorList>
    </citation>
    <scope>NUCLEOTIDE SEQUENCE</scope>
    <source>
        <strain evidence="1">MELC-2E11</strain>
        <tissue evidence="1">Siphon/mantle</tissue>
    </source>
</reference>
<proteinExistence type="predicted"/>
<evidence type="ECO:0000313" key="2">
    <source>
        <dbReference type="Proteomes" id="UP001164746"/>
    </source>
</evidence>
<dbReference type="InterPro" id="IPR042567">
    <property type="entry name" value="SPIN/Ssty_sf"/>
</dbReference>
<dbReference type="Proteomes" id="UP001164746">
    <property type="component" value="Chromosome 2"/>
</dbReference>
<organism evidence="1 2">
    <name type="scientific">Mya arenaria</name>
    <name type="common">Soft-shell clam</name>
    <dbReference type="NCBI Taxonomy" id="6604"/>
    <lineage>
        <taxon>Eukaryota</taxon>
        <taxon>Metazoa</taxon>
        <taxon>Spiralia</taxon>
        <taxon>Lophotrochozoa</taxon>
        <taxon>Mollusca</taxon>
        <taxon>Bivalvia</taxon>
        <taxon>Autobranchia</taxon>
        <taxon>Heteroconchia</taxon>
        <taxon>Euheterodonta</taxon>
        <taxon>Imparidentia</taxon>
        <taxon>Neoheterodontei</taxon>
        <taxon>Myida</taxon>
        <taxon>Myoidea</taxon>
        <taxon>Myidae</taxon>
        <taxon>Mya</taxon>
    </lineage>
</organism>
<gene>
    <name evidence="1" type="ORF">MAR_030042</name>
</gene>
<dbReference type="EMBL" id="CP111013">
    <property type="protein sequence ID" value="WAQ97352.1"/>
    <property type="molecule type" value="Genomic_DNA"/>
</dbReference>